<dbReference type="AlphaFoldDB" id="A0A0A9FKK9"/>
<proteinExistence type="predicted"/>
<accession>A0A0A9FKK9</accession>
<name>A0A0A9FKK9_ARUDO</name>
<sequence length="32" mass="3684">MVMTPWTVSEKWWMTGALVIDSSRVSSLDVDR</sequence>
<protein>
    <submittedName>
        <fullName evidence="1">Uncharacterized protein</fullName>
    </submittedName>
</protein>
<dbReference type="EMBL" id="GBRH01185014">
    <property type="protein sequence ID" value="JAE12882.1"/>
    <property type="molecule type" value="Transcribed_RNA"/>
</dbReference>
<reference evidence="1" key="2">
    <citation type="journal article" date="2015" name="Data Brief">
        <title>Shoot transcriptome of the giant reed, Arundo donax.</title>
        <authorList>
            <person name="Barrero R.A."/>
            <person name="Guerrero F.D."/>
            <person name="Moolhuijzen P."/>
            <person name="Goolsby J.A."/>
            <person name="Tidwell J."/>
            <person name="Bellgard S.E."/>
            <person name="Bellgard M.I."/>
        </authorList>
    </citation>
    <scope>NUCLEOTIDE SEQUENCE</scope>
    <source>
        <tissue evidence="1">Shoot tissue taken approximately 20 cm above the soil surface</tissue>
    </source>
</reference>
<evidence type="ECO:0000313" key="1">
    <source>
        <dbReference type="EMBL" id="JAE12882.1"/>
    </source>
</evidence>
<organism evidence="1">
    <name type="scientific">Arundo donax</name>
    <name type="common">Giant reed</name>
    <name type="synonym">Donax arundinaceus</name>
    <dbReference type="NCBI Taxonomy" id="35708"/>
    <lineage>
        <taxon>Eukaryota</taxon>
        <taxon>Viridiplantae</taxon>
        <taxon>Streptophyta</taxon>
        <taxon>Embryophyta</taxon>
        <taxon>Tracheophyta</taxon>
        <taxon>Spermatophyta</taxon>
        <taxon>Magnoliopsida</taxon>
        <taxon>Liliopsida</taxon>
        <taxon>Poales</taxon>
        <taxon>Poaceae</taxon>
        <taxon>PACMAD clade</taxon>
        <taxon>Arundinoideae</taxon>
        <taxon>Arundineae</taxon>
        <taxon>Arundo</taxon>
    </lineage>
</organism>
<reference evidence="1" key="1">
    <citation type="submission" date="2014-09" db="EMBL/GenBank/DDBJ databases">
        <authorList>
            <person name="Magalhaes I.L.F."/>
            <person name="Oliveira U."/>
            <person name="Santos F.R."/>
            <person name="Vidigal T.H.D.A."/>
            <person name="Brescovit A.D."/>
            <person name="Santos A.J."/>
        </authorList>
    </citation>
    <scope>NUCLEOTIDE SEQUENCE</scope>
    <source>
        <tissue evidence="1">Shoot tissue taken approximately 20 cm above the soil surface</tissue>
    </source>
</reference>